<dbReference type="AlphaFoldDB" id="A0A8D0GF96"/>
<dbReference type="InterPro" id="IPR003597">
    <property type="entry name" value="Ig_C1-set"/>
</dbReference>
<keyword evidence="2" id="KW-0490">MHC I</keyword>
<evidence type="ECO:0000256" key="1">
    <source>
        <dbReference type="ARBA" id="ARBA00004479"/>
    </source>
</evidence>
<sequence>MRYGKDTGRAEPQVEWMEQNEGPQYWERETQNLQGWQAAYRANLANLRQRYNQSQTEPQVLVSDRPTPDGLTRLSCRAHGFYPRDIAVVWLRNGAAMSGETQSWGIVPSGDGTYQTRVTIEIDPSSDAQYQCCVEHESLAQDLRVAWGRWG</sequence>
<dbReference type="Ensembl" id="ENSSPUT00000005325.1">
    <property type="protein sequence ID" value="ENSSPUP00000005009.1"/>
    <property type="gene ID" value="ENSSPUG00000003870.1"/>
</dbReference>
<dbReference type="InterPro" id="IPR007110">
    <property type="entry name" value="Ig-like_dom"/>
</dbReference>
<evidence type="ECO:0000256" key="9">
    <source>
        <dbReference type="ARBA" id="ARBA00023180"/>
    </source>
</evidence>
<dbReference type="Gene3D" id="2.60.40.10">
    <property type="entry name" value="Immunoglobulins"/>
    <property type="match status" value="1"/>
</dbReference>
<keyword evidence="9" id="KW-0325">Glycoprotein</keyword>
<dbReference type="GO" id="GO:0042612">
    <property type="term" value="C:MHC class I protein complex"/>
    <property type="evidence" value="ECO:0007669"/>
    <property type="project" value="UniProtKB-KW"/>
</dbReference>
<keyword evidence="7" id="KW-0472">Membrane</keyword>
<dbReference type="PROSITE" id="PS00290">
    <property type="entry name" value="IG_MHC"/>
    <property type="match status" value="1"/>
</dbReference>
<proteinExistence type="predicted"/>
<dbReference type="GO" id="GO:0006955">
    <property type="term" value="P:immune response"/>
    <property type="evidence" value="ECO:0007669"/>
    <property type="project" value="TreeGrafter"/>
</dbReference>
<dbReference type="FunFam" id="2.60.40.10:FF:000204">
    <property type="entry name" value="Major histocompatibility complex, class I-related protein"/>
    <property type="match status" value="1"/>
</dbReference>
<dbReference type="Pfam" id="PF00129">
    <property type="entry name" value="MHC_I"/>
    <property type="match status" value="1"/>
</dbReference>
<evidence type="ECO:0000256" key="8">
    <source>
        <dbReference type="ARBA" id="ARBA00023157"/>
    </source>
</evidence>
<protein>
    <recommendedName>
        <fullName evidence="10">Ig-like domain-containing protein</fullName>
    </recommendedName>
</protein>
<keyword evidence="3" id="KW-0812">Transmembrane</keyword>
<dbReference type="OMA" id="SCHARGS"/>
<dbReference type="InterPro" id="IPR050208">
    <property type="entry name" value="MHC_class-I_related"/>
</dbReference>
<dbReference type="InterPro" id="IPR013783">
    <property type="entry name" value="Ig-like_fold"/>
</dbReference>
<evidence type="ECO:0000256" key="5">
    <source>
        <dbReference type="ARBA" id="ARBA00022859"/>
    </source>
</evidence>
<reference evidence="11" key="2">
    <citation type="submission" date="2025-09" db="UniProtKB">
        <authorList>
            <consortium name="Ensembl"/>
        </authorList>
    </citation>
    <scope>IDENTIFICATION</scope>
</reference>
<dbReference type="InterPro" id="IPR036179">
    <property type="entry name" value="Ig-like_dom_sf"/>
</dbReference>
<keyword evidence="5" id="KW-0391">Immunity</keyword>
<dbReference type="PANTHER" id="PTHR16675">
    <property type="entry name" value="MHC CLASS I-RELATED"/>
    <property type="match status" value="1"/>
</dbReference>
<dbReference type="InterPro" id="IPR037055">
    <property type="entry name" value="MHC_I-like_Ag-recog_sf"/>
</dbReference>
<evidence type="ECO:0000256" key="3">
    <source>
        <dbReference type="ARBA" id="ARBA00022692"/>
    </source>
</evidence>
<keyword evidence="8" id="KW-1015">Disulfide bond</keyword>
<dbReference type="InterPro" id="IPR003006">
    <property type="entry name" value="Ig/MHC_CS"/>
</dbReference>
<dbReference type="Proteomes" id="UP000694392">
    <property type="component" value="Unplaced"/>
</dbReference>
<dbReference type="GeneTree" id="ENSGT01120000271828"/>
<organism evidence="11 12">
    <name type="scientific">Sphenodon punctatus</name>
    <name type="common">Tuatara</name>
    <name type="synonym">Hatteria punctata</name>
    <dbReference type="NCBI Taxonomy" id="8508"/>
    <lineage>
        <taxon>Eukaryota</taxon>
        <taxon>Metazoa</taxon>
        <taxon>Chordata</taxon>
        <taxon>Craniata</taxon>
        <taxon>Vertebrata</taxon>
        <taxon>Euteleostomi</taxon>
        <taxon>Lepidosauria</taxon>
        <taxon>Sphenodontia</taxon>
        <taxon>Sphenodontidae</taxon>
        <taxon>Sphenodon</taxon>
    </lineage>
</organism>
<dbReference type="GO" id="GO:0005615">
    <property type="term" value="C:extracellular space"/>
    <property type="evidence" value="ECO:0007669"/>
    <property type="project" value="TreeGrafter"/>
</dbReference>
<evidence type="ECO:0000256" key="6">
    <source>
        <dbReference type="ARBA" id="ARBA00022989"/>
    </source>
</evidence>
<dbReference type="GO" id="GO:0009897">
    <property type="term" value="C:external side of plasma membrane"/>
    <property type="evidence" value="ECO:0007669"/>
    <property type="project" value="TreeGrafter"/>
</dbReference>
<dbReference type="PANTHER" id="PTHR16675:SF242">
    <property type="entry name" value="MAJOR HISTOCOMPATIBILITY COMPLEX CLASS I-RELATED GENE PROTEIN"/>
    <property type="match status" value="1"/>
</dbReference>
<dbReference type="SMART" id="SM00407">
    <property type="entry name" value="IGc1"/>
    <property type="match status" value="1"/>
</dbReference>
<accession>A0A8D0GF96</accession>
<evidence type="ECO:0000256" key="4">
    <source>
        <dbReference type="ARBA" id="ARBA00022729"/>
    </source>
</evidence>
<dbReference type="GO" id="GO:0002474">
    <property type="term" value="P:antigen processing and presentation of peptide antigen via MHC class I"/>
    <property type="evidence" value="ECO:0007669"/>
    <property type="project" value="UniProtKB-KW"/>
</dbReference>
<dbReference type="Gene3D" id="3.30.500.10">
    <property type="entry name" value="MHC class I-like antigen recognition-like"/>
    <property type="match status" value="1"/>
</dbReference>
<feature type="domain" description="Ig-like" evidence="10">
    <location>
        <begin position="58"/>
        <end position="146"/>
    </location>
</feature>
<dbReference type="Pfam" id="PF07654">
    <property type="entry name" value="C1-set"/>
    <property type="match status" value="1"/>
</dbReference>
<keyword evidence="12" id="KW-1185">Reference proteome</keyword>
<evidence type="ECO:0000256" key="2">
    <source>
        <dbReference type="ARBA" id="ARBA00022451"/>
    </source>
</evidence>
<keyword evidence="4" id="KW-0732">Signal</keyword>
<dbReference type="PROSITE" id="PS50835">
    <property type="entry name" value="IG_LIKE"/>
    <property type="match status" value="1"/>
</dbReference>
<dbReference type="InterPro" id="IPR011162">
    <property type="entry name" value="MHC_I/II-like_Ag-recog"/>
</dbReference>
<evidence type="ECO:0000259" key="10">
    <source>
        <dbReference type="PROSITE" id="PS50835"/>
    </source>
</evidence>
<comment type="subcellular location">
    <subcellularLocation>
        <location evidence="1">Membrane</location>
        <topology evidence="1">Single-pass type I membrane protein</topology>
    </subcellularLocation>
</comment>
<evidence type="ECO:0000256" key="7">
    <source>
        <dbReference type="ARBA" id="ARBA00023136"/>
    </source>
</evidence>
<name>A0A8D0GF96_SPHPU</name>
<evidence type="ECO:0000313" key="12">
    <source>
        <dbReference type="Proteomes" id="UP000694392"/>
    </source>
</evidence>
<keyword evidence="6" id="KW-1133">Transmembrane helix</keyword>
<dbReference type="InterPro" id="IPR011161">
    <property type="entry name" value="MHC_I-like_Ag-recog"/>
</dbReference>
<dbReference type="SUPFAM" id="SSF48726">
    <property type="entry name" value="Immunoglobulin"/>
    <property type="match status" value="1"/>
</dbReference>
<reference evidence="11" key="1">
    <citation type="submission" date="2025-08" db="UniProtKB">
        <authorList>
            <consortium name="Ensembl"/>
        </authorList>
    </citation>
    <scope>IDENTIFICATION</scope>
</reference>
<dbReference type="SUPFAM" id="SSF54452">
    <property type="entry name" value="MHC antigen-recognition domain"/>
    <property type="match status" value="1"/>
</dbReference>
<evidence type="ECO:0000313" key="11">
    <source>
        <dbReference type="Ensembl" id="ENSSPUP00000005009.1"/>
    </source>
</evidence>